<proteinExistence type="predicted"/>
<dbReference type="AlphaFoldDB" id="A0A3P7IPE9"/>
<accession>A0A3P7IPE9</accession>
<dbReference type="EMBL" id="UYYB01013119">
    <property type="protein sequence ID" value="VDM69683.1"/>
    <property type="molecule type" value="Genomic_DNA"/>
</dbReference>
<keyword evidence="2" id="KW-1185">Reference proteome</keyword>
<sequence length="68" mass="7739">MGERRGLVNLPRALGEFLLCFSGDHEEKSGTGDIFEQPFLRDDAAKVVELLIEFTRKRKLRAMETEGN</sequence>
<name>A0A3P7IPE9_STRVU</name>
<evidence type="ECO:0000313" key="1">
    <source>
        <dbReference type="EMBL" id="VDM69683.1"/>
    </source>
</evidence>
<gene>
    <name evidence="1" type="ORF">SVUK_LOCUS4681</name>
</gene>
<organism evidence="1 2">
    <name type="scientific">Strongylus vulgaris</name>
    <name type="common">Blood worm</name>
    <dbReference type="NCBI Taxonomy" id="40348"/>
    <lineage>
        <taxon>Eukaryota</taxon>
        <taxon>Metazoa</taxon>
        <taxon>Ecdysozoa</taxon>
        <taxon>Nematoda</taxon>
        <taxon>Chromadorea</taxon>
        <taxon>Rhabditida</taxon>
        <taxon>Rhabditina</taxon>
        <taxon>Rhabditomorpha</taxon>
        <taxon>Strongyloidea</taxon>
        <taxon>Strongylidae</taxon>
        <taxon>Strongylus</taxon>
    </lineage>
</organism>
<evidence type="ECO:0000313" key="2">
    <source>
        <dbReference type="Proteomes" id="UP000270094"/>
    </source>
</evidence>
<protein>
    <submittedName>
        <fullName evidence="1">Uncharacterized protein</fullName>
    </submittedName>
</protein>
<reference evidence="1 2" key="1">
    <citation type="submission" date="2018-11" db="EMBL/GenBank/DDBJ databases">
        <authorList>
            <consortium name="Pathogen Informatics"/>
        </authorList>
    </citation>
    <scope>NUCLEOTIDE SEQUENCE [LARGE SCALE GENOMIC DNA]</scope>
</reference>
<dbReference type="Proteomes" id="UP000270094">
    <property type="component" value="Unassembled WGS sequence"/>
</dbReference>